<organism evidence="2 3">
    <name type="scientific">[Emmonsia] crescens</name>
    <dbReference type="NCBI Taxonomy" id="73230"/>
    <lineage>
        <taxon>Eukaryota</taxon>
        <taxon>Fungi</taxon>
        <taxon>Dikarya</taxon>
        <taxon>Ascomycota</taxon>
        <taxon>Pezizomycotina</taxon>
        <taxon>Eurotiomycetes</taxon>
        <taxon>Eurotiomycetidae</taxon>
        <taxon>Onygenales</taxon>
        <taxon>Ajellomycetaceae</taxon>
        <taxon>Emergomyces</taxon>
    </lineage>
</organism>
<dbReference type="VEuPathDB" id="FungiDB:EMCG_04179"/>
<comment type="caution">
    <text evidence="2">The sequence shown here is derived from an EMBL/GenBank/DDBJ whole genome shotgun (WGS) entry which is preliminary data.</text>
</comment>
<name>A0A0G2IZ84_9EURO</name>
<proteinExistence type="predicted"/>
<gene>
    <name evidence="2" type="ORF">EMCG_04179</name>
</gene>
<evidence type="ECO:0000313" key="3">
    <source>
        <dbReference type="Proteomes" id="UP000034164"/>
    </source>
</evidence>
<accession>A0A0G2IZ84</accession>
<evidence type="ECO:0000256" key="1">
    <source>
        <dbReference type="SAM" id="SignalP"/>
    </source>
</evidence>
<dbReference type="AlphaFoldDB" id="A0A0G2IZ84"/>
<reference evidence="3" key="1">
    <citation type="journal article" date="2015" name="PLoS Genet.">
        <title>The dynamic genome and transcriptome of the human fungal pathogen Blastomyces and close relative Emmonsia.</title>
        <authorList>
            <person name="Munoz J.F."/>
            <person name="Gauthier G.M."/>
            <person name="Desjardins C.A."/>
            <person name="Gallo J.E."/>
            <person name="Holder J."/>
            <person name="Sullivan T.D."/>
            <person name="Marty A.J."/>
            <person name="Carmen J.C."/>
            <person name="Chen Z."/>
            <person name="Ding L."/>
            <person name="Gujja S."/>
            <person name="Magrini V."/>
            <person name="Misas E."/>
            <person name="Mitreva M."/>
            <person name="Priest M."/>
            <person name="Saif S."/>
            <person name="Whiston E.A."/>
            <person name="Young S."/>
            <person name="Zeng Q."/>
            <person name="Goldman W.E."/>
            <person name="Mardis E.R."/>
            <person name="Taylor J.W."/>
            <person name="McEwen J.G."/>
            <person name="Clay O.K."/>
            <person name="Klein B.S."/>
            <person name="Cuomo C.A."/>
        </authorList>
    </citation>
    <scope>NUCLEOTIDE SEQUENCE [LARGE SCALE GENOMIC DNA]</scope>
    <source>
        <strain evidence="3">UAMH 3008</strain>
    </source>
</reference>
<dbReference type="EMBL" id="LCZI01001328">
    <property type="protein sequence ID" value="KKZ61224.1"/>
    <property type="molecule type" value="Genomic_DNA"/>
</dbReference>
<evidence type="ECO:0000313" key="2">
    <source>
        <dbReference type="EMBL" id="KKZ61224.1"/>
    </source>
</evidence>
<protein>
    <submittedName>
        <fullName evidence="2">Uncharacterized protein</fullName>
    </submittedName>
</protein>
<sequence>MKFLSLTLITLAGVLTSTFALPNSLPNPGVSTSHAEIDVNEIISSIKATERKRTPNYKFKLFCYDSKFDTWAIDGLHPIRQVNKKGR</sequence>
<dbReference type="Proteomes" id="UP000034164">
    <property type="component" value="Unassembled WGS sequence"/>
</dbReference>
<feature type="chain" id="PRO_5002546102" evidence="1">
    <location>
        <begin position="21"/>
        <end position="87"/>
    </location>
</feature>
<keyword evidence="1" id="KW-0732">Signal</keyword>
<feature type="signal peptide" evidence="1">
    <location>
        <begin position="1"/>
        <end position="20"/>
    </location>
</feature>